<protein>
    <recommendedName>
        <fullName evidence="3 4">Dephospho-CoA kinase</fullName>
        <ecNumber evidence="3 4">2.7.1.24</ecNumber>
    </recommendedName>
    <alternativeName>
        <fullName evidence="3">Dephosphocoenzyme A kinase</fullName>
    </alternativeName>
</protein>
<dbReference type="PROSITE" id="PS51219">
    <property type="entry name" value="DPCK"/>
    <property type="match status" value="1"/>
</dbReference>
<keyword evidence="3" id="KW-0808">Transferase</keyword>
<dbReference type="HAMAP" id="MF_00376">
    <property type="entry name" value="Dephospho_CoA_kinase"/>
    <property type="match status" value="1"/>
</dbReference>
<organism evidence="5 6">
    <name type="scientific">[Clostridium] polysaccharolyticum</name>
    <dbReference type="NCBI Taxonomy" id="29364"/>
    <lineage>
        <taxon>Bacteria</taxon>
        <taxon>Bacillati</taxon>
        <taxon>Bacillota</taxon>
        <taxon>Clostridia</taxon>
        <taxon>Lachnospirales</taxon>
        <taxon>Lachnospiraceae</taxon>
    </lineage>
</organism>
<dbReference type="EMBL" id="FOHN01000006">
    <property type="protein sequence ID" value="SES99443.1"/>
    <property type="molecule type" value="Genomic_DNA"/>
</dbReference>
<dbReference type="PANTHER" id="PTHR10695:SF46">
    <property type="entry name" value="BIFUNCTIONAL COENZYME A SYNTHASE-RELATED"/>
    <property type="match status" value="1"/>
</dbReference>
<evidence type="ECO:0000256" key="1">
    <source>
        <dbReference type="ARBA" id="ARBA00022741"/>
    </source>
</evidence>
<evidence type="ECO:0000256" key="4">
    <source>
        <dbReference type="NCBIfam" id="TIGR00152"/>
    </source>
</evidence>
<dbReference type="GO" id="GO:0005737">
    <property type="term" value="C:cytoplasm"/>
    <property type="evidence" value="ECO:0007669"/>
    <property type="project" value="UniProtKB-SubCell"/>
</dbReference>
<dbReference type="OrthoDB" id="9812943at2"/>
<feature type="binding site" evidence="3">
    <location>
        <begin position="11"/>
        <end position="16"/>
    </location>
    <ligand>
        <name>ATP</name>
        <dbReference type="ChEBI" id="CHEBI:30616"/>
    </ligand>
</feature>
<name>A0A1I0AYF6_9FIRM</name>
<gene>
    <name evidence="3" type="primary">coaE</name>
    <name evidence="5" type="ORF">SAMN04487772_10696</name>
</gene>
<dbReference type="AlphaFoldDB" id="A0A1I0AYF6"/>
<keyword evidence="3" id="KW-0963">Cytoplasm</keyword>
<accession>A0A1I0AYF6</accession>
<keyword evidence="6" id="KW-1185">Reference proteome</keyword>
<comment type="similarity">
    <text evidence="3">Belongs to the CoaE family.</text>
</comment>
<dbReference type="Pfam" id="PF01121">
    <property type="entry name" value="CoaE"/>
    <property type="match status" value="1"/>
</dbReference>
<dbReference type="GO" id="GO:0015937">
    <property type="term" value="P:coenzyme A biosynthetic process"/>
    <property type="evidence" value="ECO:0007669"/>
    <property type="project" value="UniProtKB-UniRule"/>
</dbReference>
<dbReference type="STRING" id="29364.SAMN04487772_10696"/>
<dbReference type="NCBIfam" id="TIGR00152">
    <property type="entry name" value="dephospho-CoA kinase"/>
    <property type="match status" value="1"/>
</dbReference>
<keyword evidence="3" id="KW-0173">Coenzyme A biosynthesis</keyword>
<dbReference type="GO" id="GO:0004140">
    <property type="term" value="F:dephospho-CoA kinase activity"/>
    <property type="evidence" value="ECO:0007669"/>
    <property type="project" value="UniProtKB-UniRule"/>
</dbReference>
<dbReference type="CDD" id="cd02022">
    <property type="entry name" value="DPCK"/>
    <property type="match status" value="1"/>
</dbReference>
<comment type="catalytic activity">
    <reaction evidence="3">
        <text>3'-dephospho-CoA + ATP = ADP + CoA + H(+)</text>
        <dbReference type="Rhea" id="RHEA:18245"/>
        <dbReference type="ChEBI" id="CHEBI:15378"/>
        <dbReference type="ChEBI" id="CHEBI:30616"/>
        <dbReference type="ChEBI" id="CHEBI:57287"/>
        <dbReference type="ChEBI" id="CHEBI:57328"/>
        <dbReference type="ChEBI" id="CHEBI:456216"/>
        <dbReference type="EC" id="2.7.1.24"/>
    </reaction>
</comment>
<dbReference type="PANTHER" id="PTHR10695">
    <property type="entry name" value="DEPHOSPHO-COA KINASE-RELATED"/>
    <property type="match status" value="1"/>
</dbReference>
<sequence>MKVIGLTGGVGCGKSTVANIIKENFQASVLIADDIGAMLMQPGQSCYKEIVAAFGEKAVLENGQLDRKGIAAMVFADDVQLSVLNGIIHPKVKEYIKKEVLKIQNEKLHQYVFIESAIILECGYEDVCDEFWYVSAPYEERVRRLKVSRGYSDAKIQAIMSNQKEEKQFQQLCSVVLENDGDLEKIYSQLKILLV</sequence>
<keyword evidence="3 5" id="KW-0418">Kinase</keyword>
<dbReference type="InterPro" id="IPR027417">
    <property type="entry name" value="P-loop_NTPase"/>
</dbReference>
<comment type="function">
    <text evidence="3">Catalyzes the phosphorylation of the 3'-hydroxyl group of dephosphocoenzyme A to form coenzyme A.</text>
</comment>
<dbReference type="Gene3D" id="3.40.50.300">
    <property type="entry name" value="P-loop containing nucleotide triphosphate hydrolases"/>
    <property type="match status" value="1"/>
</dbReference>
<dbReference type="InterPro" id="IPR001977">
    <property type="entry name" value="Depp_CoAkinase"/>
</dbReference>
<dbReference type="RefSeq" id="WP_092477284.1">
    <property type="nucleotide sequence ID" value="NZ_FOHN01000006.1"/>
</dbReference>
<reference evidence="5 6" key="1">
    <citation type="submission" date="2016-10" db="EMBL/GenBank/DDBJ databases">
        <authorList>
            <person name="de Groot N.N."/>
        </authorList>
    </citation>
    <scope>NUCLEOTIDE SEQUENCE [LARGE SCALE GENOMIC DNA]</scope>
    <source>
        <strain evidence="5 6">DSM 1801</strain>
    </source>
</reference>
<comment type="pathway">
    <text evidence="3">Cofactor biosynthesis; coenzyme A biosynthesis; CoA from (R)-pantothenate: step 5/5.</text>
</comment>
<dbReference type="EC" id="2.7.1.24" evidence="3 4"/>
<proteinExistence type="inferred from homology"/>
<evidence type="ECO:0000313" key="5">
    <source>
        <dbReference type="EMBL" id="SES99443.1"/>
    </source>
</evidence>
<comment type="subcellular location">
    <subcellularLocation>
        <location evidence="3">Cytoplasm</location>
    </subcellularLocation>
</comment>
<evidence type="ECO:0000256" key="3">
    <source>
        <dbReference type="HAMAP-Rule" id="MF_00376"/>
    </source>
</evidence>
<evidence type="ECO:0000256" key="2">
    <source>
        <dbReference type="ARBA" id="ARBA00022840"/>
    </source>
</evidence>
<keyword evidence="1 3" id="KW-0547">Nucleotide-binding</keyword>
<dbReference type="GO" id="GO:0005524">
    <property type="term" value="F:ATP binding"/>
    <property type="evidence" value="ECO:0007669"/>
    <property type="project" value="UniProtKB-UniRule"/>
</dbReference>
<keyword evidence="2 3" id="KW-0067">ATP-binding</keyword>
<dbReference type="Proteomes" id="UP000199800">
    <property type="component" value="Unassembled WGS sequence"/>
</dbReference>
<dbReference type="SUPFAM" id="SSF52540">
    <property type="entry name" value="P-loop containing nucleoside triphosphate hydrolases"/>
    <property type="match status" value="1"/>
</dbReference>
<evidence type="ECO:0000313" key="6">
    <source>
        <dbReference type="Proteomes" id="UP000199800"/>
    </source>
</evidence>
<dbReference type="UniPathway" id="UPA00241">
    <property type="reaction ID" value="UER00356"/>
</dbReference>